<dbReference type="InterPro" id="IPR037066">
    <property type="entry name" value="Plug_dom_sf"/>
</dbReference>
<dbReference type="Pfam" id="PF00593">
    <property type="entry name" value="TonB_dep_Rec_b-barrel"/>
    <property type="match status" value="1"/>
</dbReference>
<dbReference type="GO" id="GO:0009279">
    <property type="term" value="C:cell outer membrane"/>
    <property type="evidence" value="ECO:0007669"/>
    <property type="project" value="UniProtKB-SubCell"/>
</dbReference>
<evidence type="ECO:0000256" key="1">
    <source>
        <dbReference type="ARBA" id="ARBA00004571"/>
    </source>
</evidence>
<dbReference type="Gene3D" id="2.170.130.10">
    <property type="entry name" value="TonB-dependent receptor, plug domain"/>
    <property type="match status" value="1"/>
</dbReference>
<dbReference type="PROSITE" id="PS52016">
    <property type="entry name" value="TONB_DEPENDENT_REC_3"/>
    <property type="match status" value="1"/>
</dbReference>
<evidence type="ECO:0000313" key="14">
    <source>
        <dbReference type="Proteomes" id="UP000664303"/>
    </source>
</evidence>
<dbReference type="InterPro" id="IPR000531">
    <property type="entry name" value="Beta-barrel_TonB"/>
</dbReference>
<dbReference type="EMBL" id="JAFKCZ010000009">
    <property type="protein sequence ID" value="MBN7797629.1"/>
    <property type="molecule type" value="Genomic_DNA"/>
</dbReference>
<evidence type="ECO:0000256" key="6">
    <source>
        <dbReference type="ARBA" id="ARBA00023136"/>
    </source>
</evidence>
<dbReference type="Pfam" id="PF07715">
    <property type="entry name" value="Plug"/>
    <property type="match status" value="1"/>
</dbReference>
<feature type="signal peptide" evidence="10">
    <location>
        <begin position="1"/>
        <end position="27"/>
    </location>
</feature>
<sequence>MKPSTLKVKHLAGAIALITAAHQPAFAERAKGAVIEEITITASRLKESGYEAPTPVTMLGTDDMEARGVTNIADLVNEVPSFSATLSTQSTTLNSRQNGVSGLDLRGLGANRNLVLVNGRRHVPFDENGIVNVAAIPTVIIKRVDIVTGGASAAWGTDAVSGVVNIVFDDELEGAKIDVQGGQSAEGDAKNGRISAAFGQKFADDRGHFMVAADVFDNDGVPASSARDWSNEHWAILSNPNDTSPNDGIPSRIIRPNAALYLASPNGVTLGNGSSPIDNLEFLPDGTAIPRELGAYASGSHMLGGSGSYLSDNTALDVPVERNALLGSVRFDLTDTLRIFAEGSYTVSESDGALINAFRFGDPIIKSGNPYLPDSVQALMDENGIEAFPLFRTFEEIPPIASVSENKNKRFVLGAEGDYGDSGWWEAYYQYGNATFSNKQPYNMLVQNLRNAADAVIDPATGEIVCRANLGGANGAPGCAPANLFGKGSLSPEAIDYITDTGGSWTKLDQDVFSISMGGDVFEGWAGPIVAAIGADYREESLRRKVTDNDDNSAFIIVNAKPLAGEMDVKEIFTEWGVPLISGEQSLDFNAAVRWADYSSVGSATSWKTGMVYQPTESLVVRGTVSQDIRAPSIGEQFLEATLLFANITNPFTGDSNAISRLLTGNENLDQEESKTKTIGVVWSPMAADLQFSLDWYDISITDAIDRTTDQQILDRCFGGENEMCQLISFGANQEVTEIVNPLLNLGSVDVEGLDFSSDYSMDLGGGTLGINLLASYLINKEFDASGNNPVDVVGEMGLVSNFGAPETKARLGLSYDRGPWGIYGQMRYVSSGYYNPNWGAEDISASDNSIPSVTYFDVSGYYRFDLNGMDRFELYGGVTNLGDKDPPVAPRDFISNIATNPVHYDVIGQRFYLGLRMTF</sequence>
<dbReference type="InterPro" id="IPR012910">
    <property type="entry name" value="Plug_dom"/>
</dbReference>
<evidence type="ECO:0000256" key="7">
    <source>
        <dbReference type="ARBA" id="ARBA00023237"/>
    </source>
</evidence>
<comment type="caution">
    <text evidence="13">The sequence shown here is derived from an EMBL/GenBank/DDBJ whole genome shotgun (WGS) entry which is preliminary data.</text>
</comment>
<accession>A0A939DG76</accession>
<dbReference type="PANTHER" id="PTHR47234">
    <property type="match status" value="1"/>
</dbReference>
<evidence type="ECO:0000256" key="9">
    <source>
        <dbReference type="RuleBase" id="RU003357"/>
    </source>
</evidence>
<dbReference type="Gene3D" id="2.40.170.20">
    <property type="entry name" value="TonB-dependent receptor, beta-barrel domain"/>
    <property type="match status" value="1"/>
</dbReference>
<evidence type="ECO:0000256" key="5">
    <source>
        <dbReference type="ARBA" id="ARBA00023077"/>
    </source>
</evidence>
<gene>
    <name evidence="13" type="ORF">JYP50_13545</name>
</gene>
<feature type="domain" description="TonB-dependent receptor-like beta-barrel" evidence="11">
    <location>
        <begin position="404"/>
        <end position="882"/>
    </location>
</feature>
<dbReference type="SUPFAM" id="SSF56935">
    <property type="entry name" value="Porins"/>
    <property type="match status" value="1"/>
</dbReference>
<feature type="domain" description="TonB-dependent receptor plug" evidence="12">
    <location>
        <begin position="51"/>
        <end position="163"/>
    </location>
</feature>
<dbReference type="InterPro" id="IPR039426">
    <property type="entry name" value="TonB-dep_rcpt-like"/>
</dbReference>
<organism evidence="13 14">
    <name type="scientific">Parahaliea mediterranea</name>
    <dbReference type="NCBI Taxonomy" id="651086"/>
    <lineage>
        <taxon>Bacteria</taxon>
        <taxon>Pseudomonadati</taxon>
        <taxon>Pseudomonadota</taxon>
        <taxon>Gammaproteobacteria</taxon>
        <taxon>Cellvibrionales</taxon>
        <taxon>Halieaceae</taxon>
        <taxon>Parahaliea</taxon>
    </lineage>
</organism>
<protein>
    <submittedName>
        <fullName evidence="13">TonB-dependent receptor</fullName>
    </submittedName>
</protein>
<evidence type="ECO:0000313" key="13">
    <source>
        <dbReference type="EMBL" id="MBN7797629.1"/>
    </source>
</evidence>
<evidence type="ECO:0000256" key="10">
    <source>
        <dbReference type="SAM" id="SignalP"/>
    </source>
</evidence>
<evidence type="ECO:0000259" key="11">
    <source>
        <dbReference type="Pfam" id="PF00593"/>
    </source>
</evidence>
<dbReference type="RefSeq" id="WP_206561080.1">
    <property type="nucleotide sequence ID" value="NZ_JAFKCZ010000009.1"/>
</dbReference>
<keyword evidence="7 8" id="KW-0998">Cell outer membrane</keyword>
<evidence type="ECO:0000256" key="3">
    <source>
        <dbReference type="ARBA" id="ARBA00022452"/>
    </source>
</evidence>
<keyword evidence="5 9" id="KW-0798">TonB box</keyword>
<evidence type="ECO:0000256" key="4">
    <source>
        <dbReference type="ARBA" id="ARBA00022692"/>
    </source>
</evidence>
<dbReference type="PANTHER" id="PTHR47234:SF2">
    <property type="entry name" value="TONB-DEPENDENT RECEPTOR"/>
    <property type="match status" value="1"/>
</dbReference>
<keyword evidence="10" id="KW-0732">Signal</keyword>
<keyword evidence="4 8" id="KW-0812">Transmembrane</keyword>
<evidence type="ECO:0000256" key="2">
    <source>
        <dbReference type="ARBA" id="ARBA00022448"/>
    </source>
</evidence>
<dbReference type="AlphaFoldDB" id="A0A939DG76"/>
<reference evidence="13" key="1">
    <citation type="submission" date="2021-02" db="EMBL/GenBank/DDBJ databases">
        <title>PHA producing bacteria isolated from coastal sediment in Guangdong, Shenzhen.</title>
        <authorList>
            <person name="Zheng W."/>
            <person name="Yu S."/>
            <person name="Huang Y."/>
        </authorList>
    </citation>
    <scope>NUCLEOTIDE SEQUENCE</scope>
    <source>
        <strain evidence="13">TN14-10</strain>
    </source>
</reference>
<keyword evidence="6 8" id="KW-0472">Membrane</keyword>
<keyword evidence="14" id="KW-1185">Reference proteome</keyword>
<comment type="similarity">
    <text evidence="8 9">Belongs to the TonB-dependent receptor family.</text>
</comment>
<proteinExistence type="inferred from homology"/>
<dbReference type="Proteomes" id="UP000664303">
    <property type="component" value="Unassembled WGS sequence"/>
</dbReference>
<evidence type="ECO:0000256" key="8">
    <source>
        <dbReference type="PROSITE-ProRule" id="PRU01360"/>
    </source>
</evidence>
<comment type="subcellular location">
    <subcellularLocation>
        <location evidence="1 8">Cell outer membrane</location>
        <topology evidence="1 8">Multi-pass membrane protein</topology>
    </subcellularLocation>
</comment>
<dbReference type="InterPro" id="IPR036942">
    <property type="entry name" value="Beta-barrel_TonB_sf"/>
</dbReference>
<keyword evidence="13" id="KW-0675">Receptor</keyword>
<name>A0A939DG76_9GAMM</name>
<keyword evidence="2 8" id="KW-0813">Transport</keyword>
<evidence type="ECO:0000259" key="12">
    <source>
        <dbReference type="Pfam" id="PF07715"/>
    </source>
</evidence>
<feature type="chain" id="PRO_5037391118" evidence="10">
    <location>
        <begin position="28"/>
        <end position="920"/>
    </location>
</feature>
<keyword evidence="3 8" id="KW-1134">Transmembrane beta strand</keyword>